<gene>
    <name evidence="1" type="ORF">PXEA_LOCUS35437</name>
</gene>
<sequence>MYFYHIQEQWIDCAQSDPSADILGSPTLISTSGLRSLNRTAEEALGIGHLLLAGSPPAALMMAELMMVKADFDSACTHLTLLLNKFPCKRRVEGTALLITSMFYFVL</sequence>
<protein>
    <submittedName>
        <fullName evidence="1">Uncharacterized protein</fullName>
    </submittedName>
</protein>
<dbReference type="Proteomes" id="UP000784294">
    <property type="component" value="Unassembled WGS sequence"/>
</dbReference>
<dbReference type="AlphaFoldDB" id="A0A3S5APG5"/>
<keyword evidence="2" id="KW-1185">Reference proteome</keyword>
<reference evidence="1" key="1">
    <citation type="submission" date="2018-11" db="EMBL/GenBank/DDBJ databases">
        <authorList>
            <consortium name="Pathogen Informatics"/>
        </authorList>
    </citation>
    <scope>NUCLEOTIDE SEQUENCE</scope>
</reference>
<organism evidence="1 2">
    <name type="scientific">Protopolystoma xenopodis</name>
    <dbReference type="NCBI Taxonomy" id="117903"/>
    <lineage>
        <taxon>Eukaryota</taxon>
        <taxon>Metazoa</taxon>
        <taxon>Spiralia</taxon>
        <taxon>Lophotrochozoa</taxon>
        <taxon>Platyhelminthes</taxon>
        <taxon>Monogenea</taxon>
        <taxon>Polyopisthocotylea</taxon>
        <taxon>Polystomatidea</taxon>
        <taxon>Polystomatidae</taxon>
        <taxon>Protopolystoma</taxon>
    </lineage>
</organism>
<accession>A0A3S5APG5</accession>
<evidence type="ECO:0000313" key="2">
    <source>
        <dbReference type="Proteomes" id="UP000784294"/>
    </source>
</evidence>
<name>A0A3S5APG5_9PLAT</name>
<dbReference type="EMBL" id="CAAALY010272005">
    <property type="protein sequence ID" value="VEL41997.1"/>
    <property type="molecule type" value="Genomic_DNA"/>
</dbReference>
<evidence type="ECO:0000313" key="1">
    <source>
        <dbReference type="EMBL" id="VEL41997.1"/>
    </source>
</evidence>
<proteinExistence type="predicted"/>
<comment type="caution">
    <text evidence="1">The sequence shown here is derived from an EMBL/GenBank/DDBJ whole genome shotgun (WGS) entry which is preliminary data.</text>
</comment>